<dbReference type="PANTHER" id="PTHR30349:SF64">
    <property type="entry name" value="PROPHAGE INTEGRASE INTD-RELATED"/>
    <property type="match status" value="1"/>
</dbReference>
<comment type="caution">
    <text evidence="6">The sequence shown here is derived from an EMBL/GenBank/DDBJ whole genome shotgun (WGS) entry which is preliminary data.</text>
</comment>
<dbReference type="InterPro" id="IPR002104">
    <property type="entry name" value="Integrase_catalytic"/>
</dbReference>
<dbReference type="InterPro" id="IPR050090">
    <property type="entry name" value="Tyrosine_recombinase_XerCD"/>
</dbReference>
<evidence type="ECO:0000256" key="2">
    <source>
        <dbReference type="ARBA" id="ARBA00023172"/>
    </source>
</evidence>
<evidence type="ECO:0000259" key="4">
    <source>
        <dbReference type="PROSITE" id="PS51898"/>
    </source>
</evidence>
<dbReference type="GO" id="GO:0015074">
    <property type="term" value="P:DNA integration"/>
    <property type="evidence" value="ECO:0007669"/>
    <property type="project" value="InterPro"/>
</dbReference>
<dbReference type="InterPro" id="IPR044068">
    <property type="entry name" value="CB"/>
</dbReference>
<evidence type="ECO:0000259" key="5">
    <source>
        <dbReference type="PROSITE" id="PS51900"/>
    </source>
</evidence>
<keyword evidence="1 3" id="KW-0238">DNA-binding</keyword>
<dbReference type="Proteomes" id="UP000016033">
    <property type="component" value="Unassembled WGS sequence"/>
</dbReference>
<name>T5KIT2_MICMQ</name>
<dbReference type="PROSITE" id="PS51898">
    <property type="entry name" value="TYR_RECOMBINASE"/>
    <property type="match status" value="1"/>
</dbReference>
<dbReference type="PATRIC" id="fig|1333857.3.peg.2079"/>
<dbReference type="InterPro" id="IPR013762">
    <property type="entry name" value="Integrase-like_cat_sf"/>
</dbReference>
<dbReference type="PANTHER" id="PTHR30349">
    <property type="entry name" value="PHAGE INTEGRASE-RELATED"/>
    <property type="match status" value="1"/>
</dbReference>
<feature type="domain" description="Core-binding (CB)" evidence="5">
    <location>
        <begin position="9"/>
        <end position="88"/>
    </location>
</feature>
<proteinExistence type="predicted"/>
<dbReference type="GO" id="GO:0003677">
    <property type="term" value="F:DNA binding"/>
    <property type="evidence" value="ECO:0007669"/>
    <property type="project" value="UniProtKB-UniRule"/>
</dbReference>
<evidence type="ECO:0000313" key="7">
    <source>
        <dbReference type="Proteomes" id="UP000016033"/>
    </source>
</evidence>
<protein>
    <recommendedName>
        <fullName evidence="8">Tyr recombinase domain-containing protein</fullName>
    </recommendedName>
</protein>
<dbReference type="Pfam" id="PF00589">
    <property type="entry name" value="Phage_integrase"/>
    <property type="match status" value="1"/>
</dbReference>
<dbReference type="PROSITE" id="PS51900">
    <property type="entry name" value="CB"/>
    <property type="match status" value="1"/>
</dbReference>
<feature type="domain" description="Tyr recombinase" evidence="4">
    <location>
        <begin position="94"/>
        <end position="271"/>
    </location>
</feature>
<dbReference type="Gene3D" id="1.10.443.10">
    <property type="entry name" value="Intergrase catalytic core"/>
    <property type="match status" value="1"/>
</dbReference>
<evidence type="ECO:0000256" key="1">
    <source>
        <dbReference type="ARBA" id="ARBA00023125"/>
    </source>
</evidence>
<dbReference type="EMBL" id="ATAO01000193">
    <property type="protein sequence ID" value="EQM75912.1"/>
    <property type="molecule type" value="Genomic_DNA"/>
</dbReference>
<accession>T5KIT2</accession>
<dbReference type="SUPFAM" id="SSF56349">
    <property type="entry name" value="DNA breaking-rejoining enzymes"/>
    <property type="match status" value="1"/>
</dbReference>
<keyword evidence="2" id="KW-0233">DNA recombination</keyword>
<dbReference type="GO" id="GO:0006310">
    <property type="term" value="P:DNA recombination"/>
    <property type="evidence" value="ECO:0007669"/>
    <property type="project" value="UniProtKB-KW"/>
</dbReference>
<gene>
    <name evidence="6" type="ORF">L687_18550</name>
</gene>
<evidence type="ECO:0000313" key="6">
    <source>
        <dbReference type="EMBL" id="EQM75912.1"/>
    </source>
</evidence>
<dbReference type="InterPro" id="IPR011010">
    <property type="entry name" value="DNA_brk_join_enz"/>
</dbReference>
<dbReference type="RefSeq" id="WP_021200039.1">
    <property type="nucleotide sequence ID" value="NZ_ATAO01000193.1"/>
</dbReference>
<dbReference type="AlphaFoldDB" id="T5KIT2"/>
<organism evidence="6 7">
    <name type="scientific">Microbacterium maritypicum MF109</name>
    <dbReference type="NCBI Taxonomy" id="1333857"/>
    <lineage>
        <taxon>Bacteria</taxon>
        <taxon>Bacillati</taxon>
        <taxon>Actinomycetota</taxon>
        <taxon>Actinomycetes</taxon>
        <taxon>Micrococcales</taxon>
        <taxon>Microbacteriaceae</taxon>
        <taxon>Microbacterium</taxon>
    </lineage>
</organism>
<reference evidence="6 7" key="1">
    <citation type="journal article" date="2013" name="Genome Announc.">
        <title>Whole-genome sequences of five oyster-associated bacteria show potential for crude oil hydrocarbon degradation.</title>
        <authorList>
            <person name="Chauhan A."/>
            <person name="Green S."/>
            <person name="Pathak A."/>
            <person name="Thomas J."/>
            <person name="Venkatramanan R."/>
        </authorList>
    </citation>
    <scope>NUCLEOTIDE SEQUENCE [LARGE SCALE GENOMIC DNA]</scope>
    <source>
        <strain evidence="6 7">MF109</strain>
    </source>
</reference>
<sequence>MKTEIPIAPEWLDPLTAYLAWMRSARKSDGTIYQHSYQLRKYARRTGAAPQPVTLEQLVEYMASLDALGAAARRSARQAIRGFYGWAEIVRGWDNPSRHLPAIKAPRGVARPAPEHSVRVGLATKDMRTRMMIRLAVAAGMRCREICQVHTDHLRRDLVGWSLLVEGKGDRQRLVPLPDDVALDIRDAEAGYLFPGKINGHLSPGRVSELISEALPPGITAHMLRHRYGTRAYNLGGKDLRAVQELLGHAYATTTQIYVGVEDDAIRRAAAAASGF</sequence>
<evidence type="ECO:0000256" key="3">
    <source>
        <dbReference type="PROSITE-ProRule" id="PRU01248"/>
    </source>
</evidence>
<evidence type="ECO:0008006" key="8">
    <source>
        <dbReference type="Google" id="ProtNLM"/>
    </source>
</evidence>